<dbReference type="GO" id="GO:0031593">
    <property type="term" value="F:polyubiquitin modification-dependent protein binding"/>
    <property type="evidence" value="ECO:0007669"/>
    <property type="project" value="TreeGrafter"/>
</dbReference>
<accession>A0A1B6GU36</accession>
<feature type="region of interest" description="Disordered" evidence="1">
    <location>
        <begin position="202"/>
        <end position="235"/>
    </location>
</feature>
<evidence type="ECO:0000313" key="3">
    <source>
        <dbReference type="EMBL" id="JAS65949.1"/>
    </source>
</evidence>
<gene>
    <name evidence="3" type="ORF">g.484</name>
</gene>
<evidence type="ECO:0000259" key="2">
    <source>
        <dbReference type="PROSITE" id="PS50030"/>
    </source>
</evidence>
<protein>
    <recommendedName>
        <fullName evidence="2">UBA domain-containing protein</fullName>
    </recommendedName>
</protein>
<dbReference type="GO" id="GO:0006511">
    <property type="term" value="P:ubiquitin-dependent protein catabolic process"/>
    <property type="evidence" value="ECO:0007669"/>
    <property type="project" value="TreeGrafter"/>
</dbReference>
<dbReference type="InterPro" id="IPR006636">
    <property type="entry name" value="STI1_HS-bd"/>
</dbReference>
<dbReference type="Pfam" id="PF23195">
    <property type="entry name" value="UBQLN1"/>
    <property type="match status" value="1"/>
</dbReference>
<reference evidence="3" key="1">
    <citation type="submission" date="2015-11" db="EMBL/GenBank/DDBJ databases">
        <title>De novo transcriptome assembly of four potential Pierce s Disease insect vectors from Arizona vineyards.</title>
        <authorList>
            <person name="Tassone E.E."/>
        </authorList>
    </citation>
    <scope>NUCLEOTIDE SEQUENCE</scope>
</reference>
<feature type="compositionally biased region" description="Gly residues" evidence="1">
    <location>
        <begin position="212"/>
        <end position="222"/>
    </location>
</feature>
<dbReference type="InterPro" id="IPR015496">
    <property type="entry name" value="Ubiquilin"/>
</dbReference>
<name>A0A1B6GU36_9HEMI</name>
<dbReference type="InterPro" id="IPR009060">
    <property type="entry name" value="UBA-like_sf"/>
</dbReference>
<feature type="compositionally biased region" description="Low complexity" evidence="1">
    <location>
        <begin position="151"/>
        <end position="160"/>
    </location>
</feature>
<dbReference type="Gene3D" id="1.10.260.100">
    <property type="match status" value="1"/>
</dbReference>
<dbReference type="GO" id="GO:0005829">
    <property type="term" value="C:cytosol"/>
    <property type="evidence" value="ECO:0007669"/>
    <property type="project" value="TreeGrafter"/>
</dbReference>
<dbReference type="PANTHER" id="PTHR10677">
    <property type="entry name" value="UBIQUILIN"/>
    <property type="match status" value="1"/>
</dbReference>
<dbReference type="FunFam" id="1.10.260.100:FF:000001">
    <property type="entry name" value="Ubiquilin 1"/>
    <property type="match status" value="1"/>
</dbReference>
<dbReference type="PROSITE" id="PS50030">
    <property type="entry name" value="UBA"/>
    <property type="match status" value="1"/>
</dbReference>
<sequence length="373" mass="40653">MWSLRELRRKPEANRSQQHPLIKVMRRFFFSRLFPSDAASVDENLLNSPLFQGFFSNPERVRELILSNPQVRSIMDRLPEIGLVLNNPEMFREVLEITRNPAMMQEVMRTQDRAMSNLESIPGGYNALQRIYRDIQEPMMEAVTNPFSEFQSQSSSSSSSATNPQQGTENREPLPNPWEPANRTVPTVPTSFLEAGLRLMQGNQRGNSDSGGNAGGNSGGNSGRNTGDNTNQSADSNTINAAAAALGFDSGELIQGMEQFSAGLDMFSDYLGPDNEVIRGLREVLDQASSGITEGLSGFSGAGNAATPPPPAPTSATQTVSVNYEQLYREQLAKLTEMGFTNGAANLQALMDTNGNINAAIERLLNLNSLNLG</sequence>
<organism evidence="3">
    <name type="scientific">Cuerna arida</name>
    <dbReference type="NCBI Taxonomy" id="1464854"/>
    <lineage>
        <taxon>Eukaryota</taxon>
        <taxon>Metazoa</taxon>
        <taxon>Ecdysozoa</taxon>
        <taxon>Arthropoda</taxon>
        <taxon>Hexapoda</taxon>
        <taxon>Insecta</taxon>
        <taxon>Pterygota</taxon>
        <taxon>Neoptera</taxon>
        <taxon>Paraneoptera</taxon>
        <taxon>Hemiptera</taxon>
        <taxon>Auchenorrhyncha</taxon>
        <taxon>Membracoidea</taxon>
        <taxon>Cicadellidae</taxon>
        <taxon>Cicadellinae</taxon>
        <taxon>Proconiini</taxon>
        <taxon>Cuerna</taxon>
    </lineage>
</organism>
<dbReference type="SMART" id="SM00727">
    <property type="entry name" value="STI1"/>
    <property type="match status" value="1"/>
</dbReference>
<evidence type="ECO:0000256" key="1">
    <source>
        <dbReference type="SAM" id="MobiDB-lite"/>
    </source>
</evidence>
<dbReference type="InterPro" id="IPR015940">
    <property type="entry name" value="UBA"/>
</dbReference>
<dbReference type="Gene3D" id="1.10.8.10">
    <property type="entry name" value="DNA helicase RuvA subunit, C-terminal domain"/>
    <property type="match status" value="1"/>
</dbReference>
<proteinExistence type="predicted"/>
<dbReference type="Pfam" id="PF00627">
    <property type="entry name" value="UBA"/>
    <property type="match status" value="1"/>
</dbReference>
<dbReference type="EMBL" id="GECZ01003820">
    <property type="protein sequence ID" value="JAS65949.1"/>
    <property type="molecule type" value="Transcribed_RNA"/>
</dbReference>
<feature type="region of interest" description="Disordered" evidence="1">
    <location>
        <begin position="148"/>
        <end position="186"/>
    </location>
</feature>
<dbReference type="SUPFAM" id="SSF46934">
    <property type="entry name" value="UBA-like"/>
    <property type="match status" value="1"/>
</dbReference>
<dbReference type="PANTHER" id="PTHR10677:SF3">
    <property type="entry name" value="FI07626P-RELATED"/>
    <property type="match status" value="1"/>
</dbReference>
<dbReference type="SMART" id="SM00165">
    <property type="entry name" value="UBA"/>
    <property type="match status" value="1"/>
</dbReference>
<feature type="domain" description="UBA" evidence="2">
    <location>
        <begin position="326"/>
        <end position="367"/>
    </location>
</feature>
<dbReference type="AlphaFoldDB" id="A0A1B6GU36"/>